<feature type="transmembrane region" description="Helical" evidence="5">
    <location>
        <begin position="308"/>
        <end position="330"/>
    </location>
</feature>
<keyword evidence="3 5" id="KW-1133">Transmembrane helix</keyword>
<feature type="transmembrane region" description="Helical" evidence="5">
    <location>
        <begin position="443"/>
        <end position="466"/>
    </location>
</feature>
<evidence type="ECO:0000256" key="4">
    <source>
        <dbReference type="ARBA" id="ARBA00023136"/>
    </source>
</evidence>
<feature type="transmembrane region" description="Helical" evidence="5">
    <location>
        <begin position="270"/>
        <end position="296"/>
    </location>
</feature>
<feature type="transmembrane region" description="Helical" evidence="5">
    <location>
        <begin position="337"/>
        <end position="356"/>
    </location>
</feature>
<evidence type="ECO:0000256" key="1">
    <source>
        <dbReference type="ARBA" id="ARBA00004370"/>
    </source>
</evidence>
<dbReference type="InterPro" id="IPR019427">
    <property type="entry name" value="7TM_GPCR_serpentine_rcpt_Srw"/>
</dbReference>
<dbReference type="eggNOG" id="ENOG502RT6A">
    <property type="taxonomic scope" value="Eukaryota"/>
</dbReference>
<dbReference type="HOGENOM" id="CLU_017141_0_0_1"/>
<dbReference type="OMA" id="FNRINIH"/>
<keyword evidence="2 5" id="KW-0812">Transmembrane</keyword>
<reference evidence="7" key="1">
    <citation type="submission" date="2007-07" db="EMBL/GenBank/DDBJ databases">
        <title>PCAP assembly of the Caenorhabditis remanei genome.</title>
        <authorList>
            <consortium name="The Caenorhabditis remanei Sequencing Consortium"/>
            <person name="Wilson R.K."/>
        </authorList>
    </citation>
    <scope>NUCLEOTIDE SEQUENCE [LARGE SCALE GENOMIC DNA]</scope>
    <source>
        <strain evidence="7">PB4641</strain>
    </source>
</reference>
<name>E3N110_CAERE</name>
<evidence type="ECO:0000256" key="2">
    <source>
        <dbReference type="ARBA" id="ARBA00022692"/>
    </source>
</evidence>
<evidence type="ECO:0000259" key="6">
    <source>
        <dbReference type="PROSITE" id="PS50262"/>
    </source>
</evidence>
<gene>
    <name evidence="7" type="ORF">CRE_12925</name>
</gene>
<dbReference type="PROSITE" id="PS50262">
    <property type="entry name" value="G_PROTEIN_RECEP_F1_2"/>
    <property type="match status" value="2"/>
</dbReference>
<keyword evidence="8" id="KW-1185">Reference proteome</keyword>
<organism evidence="8">
    <name type="scientific">Caenorhabditis remanei</name>
    <name type="common">Caenorhabditis vulgaris</name>
    <dbReference type="NCBI Taxonomy" id="31234"/>
    <lineage>
        <taxon>Eukaryota</taxon>
        <taxon>Metazoa</taxon>
        <taxon>Ecdysozoa</taxon>
        <taxon>Nematoda</taxon>
        <taxon>Chromadorea</taxon>
        <taxon>Rhabditida</taxon>
        <taxon>Rhabditina</taxon>
        <taxon>Rhabditomorpha</taxon>
        <taxon>Rhabditoidea</taxon>
        <taxon>Rhabditidae</taxon>
        <taxon>Peloderinae</taxon>
        <taxon>Caenorhabditis</taxon>
    </lineage>
</organism>
<evidence type="ECO:0000256" key="5">
    <source>
        <dbReference type="SAM" id="Phobius"/>
    </source>
</evidence>
<dbReference type="Pfam" id="PF10324">
    <property type="entry name" value="7TM_GPCR_Srw"/>
    <property type="match status" value="2"/>
</dbReference>
<dbReference type="EMBL" id="DS268507">
    <property type="protein sequence ID" value="EFO83113.1"/>
    <property type="molecule type" value="Genomic_DNA"/>
</dbReference>
<feature type="domain" description="G-protein coupled receptors family 1 profile" evidence="6">
    <location>
        <begin position="396"/>
        <end position="668"/>
    </location>
</feature>
<feature type="domain" description="G-protein coupled receptors family 1 profile" evidence="6">
    <location>
        <begin position="48"/>
        <end position="328"/>
    </location>
</feature>
<dbReference type="GO" id="GO:0016020">
    <property type="term" value="C:membrane"/>
    <property type="evidence" value="ECO:0007669"/>
    <property type="project" value="UniProtKB-SubCell"/>
</dbReference>
<feature type="transmembrane region" description="Helical" evidence="5">
    <location>
        <begin position="385"/>
        <end position="404"/>
    </location>
</feature>
<dbReference type="OrthoDB" id="5871549at2759"/>
<evidence type="ECO:0000313" key="8">
    <source>
        <dbReference type="Proteomes" id="UP000008281"/>
    </source>
</evidence>
<feature type="transmembrane region" description="Helical" evidence="5">
    <location>
        <begin position="416"/>
        <end position="437"/>
    </location>
</feature>
<evidence type="ECO:0000256" key="3">
    <source>
        <dbReference type="ARBA" id="ARBA00022989"/>
    </source>
</evidence>
<dbReference type="PANTHER" id="PTHR22751">
    <property type="entry name" value="G-PROTEIN COUPLED RECEPTOR-RELATED"/>
    <property type="match status" value="1"/>
</dbReference>
<dbReference type="InParanoid" id="E3N110"/>
<dbReference type="CDD" id="cd14978">
    <property type="entry name" value="7tmA_FMRFamide_R-like"/>
    <property type="match status" value="1"/>
</dbReference>
<dbReference type="PANTHER" id="PTHR22751:SF30">
    <property type="entry name" value="G-PROTEIN COUPLED RECEPTORS FAMILY 1 PROFILE DOMAIN-CONTAINING PROTEIN"/>
    <property type="match status" value="1"/>
</dbReference>
<feature type="transmembrane region" description="Helical" evidence="5">
    <location>
        <begin position="613"/>
        <end position="634"/>
    </location>
</feature>
<dbReference type="AlphaFoldDB" id="E3N110"/>
<dbReference type="Proteomes" id="UP000008281">
    <property type="component" value="Unassembled WGS sequence"/>
</dbReference>
<comment type="subcellular location">
    <subcellularLocation>
        <location evidence="1">Membrane</location>
    </subcellularLocation>
</comment>
<feature type="transmembrane region" description="Helical" evidence="5">
    <location>
        <begin position="37"/>
        <end position="58"/>
    </location>
</feature>
<feature type="transmembrane region" description="Helical" evidence="5">
    <location>
        <begin position="225"/>
        <end position="245"/>
    </location>
</feature>
<evidence type="ECO:0000313" key="7">
    <source>
        <dbReference type="EMBL" id="EFO83113.1"/>
    </source>
</evidence>
<protein>
    <recommendedName>
        <fullName evidence="6">G-protein coupled receptors family 1 profile domain-containing protein</fullName>
    </recommendedName>
</protein>
<dbReference type="GO" id="GO:0008528">
    <property type="term" value="F:G protein-coupled peptide receptor activity"/>
    <property type="evidence" value="ECO:0007669"/>
    <property type="project" value="InterPro"/>
</dbReference>
<dbReference type="SUPFAM" id="SSF81321">
    <property type="entry name" value="Family A G protein-coupled receptor-like"/>
    <property type="match status" value="2"/>
</dbReference>
<feature type="transmembrane region" description="Helical" evidence="5">
    <location>
        <begin position="94"/>
        <end position="114"/>
    </location>
</feature>
<proteinExistence type="predicted"/>
<dbReference type="STRING" id="31234.E3N110"/>
<dbReference type="InterPro" id="IPR017452">
    <property type="entry name" value="GPCR_Rhodpsn_7TM"/>
</dbReference>
<keyword evidence="4 5" id="KW-0472">Membrane</keyword>
<accession>E3N110</accession>
<feature type="transmembrane region" description="Helical" evidence="5">
    <location>
        <begin position="654"/>
        <end position="677"/>
    </location>
</feature>
<sequence length="724" mass="83560">MEYCLKYGFRQFKRPTVLVLCRFQENLRTFTFRVLNYNCYLSVVCGVVNMLHFFILTRKTMRESSVNIIMAAVAFHDICSFFRDFGQFFIRLHNLFGSCIFSDTYGFVLIEGLLVTLTDFSRRCSTWLCFFIALIRALVLRNPASPFYQNLTNPKSAYLLILGVFLASLPLLILKLFEVEIEYFETPSYCNQNITTEHYFSHISDFFAANNRFILNSFYAVDATVSNLIPCLLFPIVTFLLINELRKADRNRRTMFSFCKSADSRRTAQLVFYFTLTYSVVQLPYGLTTSVVYLFAETQAEGAEILTSFWNLFSMLFSVSTVTHFIVCLLMSSHYRVTAMSVFCCGYQYFICWPEYFSGFSDSTRLFLCSFLGGFSNFSDRFSRFHIYFCCLCIIFNLFHCLILTRKMMRSSSINVILAAVAVFDTIPQIYGIQQFFEKYFEAIEICLSSGFWYNMIHLQTILFWLQTTVRRYSTWLSFSIALTRSLVVRNPMNPKFDKLSEPKLALFIILCVVLITSPLTVLGFLEYSILENEGMGCDREGIPYMVVYSNVFLENKQFWYITYNAVDGIVSKIIPCLLYPVATIFLVQDIRKAAASQRKLSSNNQSSRTTHLVLWLTISFFVAEFPLGLVFIFDSIISYQSDGVFETSMLFLYNFYTLLTVLLPIISCSHVVICVLMSSQYRKTVNDCFCFCSWSRSKITSFSSMKSPAIISNIKSSSLAPIG</sequence>
<feature type="transmembrane region" description="Helical" evidence="5">
    <location>
        <begin position="570"/>
        <end position="592"/>
    </location>
</feature>
<feature type="transmembrane region" description="Helical" evidence="5">
    <location>
        <begin position="159"/>
        <end position="177"/>
    </location>
</feature>
<dbReference type="Gene3D" id="1.20.1070.10">
    <property type="entry name" value="Rhodopsin 7-helix transmembrane proteins"/>
    <property type="match status" value="2"/>
</dbReference>
<feature type="transmembrane region" description="Helical" evidence="5">
    <location>
        <begin position="505"/>
        <end position="526"/>
    </location>
</feature>